<reference evidence="2" key="1">
    <citation type="journal article" date="2023" name="Mol. Phylogenet. Evol.">
        <title>Genome-scale phylogeny and comparative genomics of the fungal order Sordariales.</title>
        <authorList>
            <person name="Hensen N."/>
            <person name="Bonometti L."/>
            <person name="Westerberg I."/>
            <person name="Brannstrom I.O."/>
            <person name="Guillou S."/>
            <person name="Cros-Aarteil S."/>
            <person name="Calhoun S."/>
            <person name="Haridas S."/>
            <person name="Kuo A."/>
            <person name="Mondo S."/>
            <person name="Pangilinan J."/>
            <person name="Riley R."/>
            <person name="LaButti K."/>
            <person name="Andreopoulos B."/>
            <person name="Lipzen A."/>
            <person name="Chen C."/>
            <person name="Yan M."/>
            <person name="Daum C."/>
            <person name="Ng V."/>
            <person name="Clum A."/>
            <person name="Steindorff A."/>
            <person name="Ohm R.A."/>
            <person name="Martin F."/>
            <person name="Silar P."/>
            <person name="Natvig D.O."/>
            <person name="Lalanne C."/>
            <person name="Gautier V."/>
            <person name="Ament-Velasquez S.L."/>
            <person name="Kruys A."/>
            <person name="Hutchinson M.I."/>
            <person name="Powell A.J."/>
            <person name="Barry K."/>
            <person name="Miller A.N."/>
            <person name="Grigoriev I.V."/>
            <person name="Debuchy R."/>
            <person name="Gladieux P."/>
            <person name="Hiltunen Thoren M."/>
            <person name="Johannesson H."/>
        </authorList>
    </citation>
    <scope>NUCLEOTIDE SEQUENCE</scope>
    <source>
        <strain evidence="2">CBS 532.94</strain>
    </source>
</reference>
<keyword evidence="3" id="KW-1185">Reference proteome</keyword>
<dbReference type="Proteomes" id="UP001303760">
    <property type="component" value="Unassembled WGS sequence"/>
</dbReference>
<name>A0AAN7CJA3_9PEZI</name>
<feature type="region of interest" description="Disordered" evidence="1">
    <location>
        <begin position="61"/>
        <end position="126"/>
    </location>
</feature>
<sequence length="126" mass="14048">MPTNGRKGTATIRSNGPAYPKEYFRRETLQYLNGDIQILDQLPAVQAMALREALKSKTRVIRPKKTTLSPPSVAEIPSQPRNPAPEHKRTPKLPPVTDKPTFSEMVQHAVPLAAIQTTQRPRTADE</sequence>
<feature type="non-terminal residue" evidence="2">
    <location>
        <position position="126"/>
    </location>
</feature>
<feature type="compositionally biased region" description="Polar residues" evidence="1">
    <location>
        <begin position="115"/>
        <end position="126"/>
    </location>
</feature>
<protein>
    <submittedName>
        <fullName evidence="2">Uncharacterized protein</fullName>
    </submittedName>
</protein>
<evidence type="ECO:0000313" key="2">
    <source>
        <dbReference type="EMBL" id="KAK4242337.1"/>
    </source>
</evidence>
<proteinExistence type="predicted"/>
<reference evidence="2" key="2">
    <citation type="submission" date="2023-05" db="EMBL/GenBank/DDBJ databases">
        <authorList>
            <consortium name="Lawrence Berkeley National Laboratory"/>
            <person name="Steindorff A."/>
            <person name="Hensen N."/>
            <person name="Bonometti L."/>
            <person name="Westerberg I."/>
            <person name="Brannstrom I.O."/>
            <person name="Guillou S."/>
            <person name="Cros-Aarteil S."/>
            <person name="Calhoun S."/>
            <person name="Haridas S."/>
            <person name="Kuo A."/>
            <person name="Mondo S."/>
            <person name="Pangilinan J."/>
            <person name="Riley R."/>
            <person name="Labutti K."/>
            <person name="Andreopoulos B."/>
            <person name="Lipzen A."/>
            <person name="Chen C."/>
            <person name="Yanf M."/>
            <person name="Daum C."/>
            <person name="Ng V."/>
            <person name="Clum A."/>
            <person name="Ohm R."/>
            <person name="Martin F."/>
            <person name="Silar P."/>
            <person name="Natvig D."/>
            <person name="Lalanne C."/>
            <person name="Gautier V."/>
            <person name="Ament-Velasquez S.L."/>
            <person name="Kruys A."/>
            <person name="Hutchinson M.I."/>
            <person name="Powell A.J."/>
            <person name="Barry K."/>
            <person name="Miller A.N."/>
            <person name="Grigoriev I.V."/>
            <person name="Debuchy R."/>
            <person name="Gladieux P."/>
            <person name="Thoren M.H."/>
            <person name="Johannesson H."/>
        </authorList>
    </citation>
    <scope>NUCLEOTIDE SEQUENCE</scope>
    <source>
        <strain evidence="2">CBS 532.94</strain>
    </source>
</reference>
<organism evidence="2 3">
    <name type="scientific">Achaetomium macrosporum</name>
    <dbReference type="NCBI Taxonomy" id="79813"/>
    <lineage>
        <taxon>Eukaryota</taxon>
        <taxon>Fungi</taxon>
        <taxon>Dikarya</taxon>
        <taxon>Ascomycota</taxon>
        <taxon>Pezizomycotina</taxon>
        <taxon>Sordariomycetes</taxon>
        <taxon>Sordariomycetidae</taxon>
        <taxon>Sordariales</taxon>
        <taxon>Chaetomiaceae</taxon>
        <taxon>Achaetomium</taxon>
    </lineage>
</organism>
<comment type="caution">
    <text evidence="2">The sequence shown here is derived from an EMBL/GenBank/DDBJ whole genome shotgun (WGS) entry which is preliminary data.</text>
</comment>
<dbReference type="AlphaFoldDB" id="A0AAN7CJA3"/>
<accession>A0AAN7CJA3</accession>
<dbReference type="EMBL" id="MU860009">
    <property type="protein sequence ID" value="KAK4242337.1"/>
    <property type="molecule type" value="Genomic_DNA"/>
</dbReference>
<evidence type="ECO:0000256" key="1">
    <source>
        <dbReference type="SAM" id="MobiDB-lite"/>
    </source>
</evidence>
<evidence type="ECO:0000313" key="3">
    <source>
        <dbReference type="Proteomes" id="UP001303760"/>
    </source>
</evidence>
<gene>
    <name evidence="2" type="ORF">C8A03DRAFT_11454</name>
</gene>